<protein>
    <submittedName>
        <fullName evidence="2">GNAT family N-acetyltransferase</fullName>
        <ecNumber evidence="2">2.3.-.-</ecNumber>
    </submittedName>
</protein>
<gene>
    <name evidence="2" type="ORF">ACFFLM_08160</name>
</gene>
<evidence type="ECO:0000313" key="2">
    <source>
        <dbReference type="EMBL" id="MFB9991935.1"/>
    </source>
</evidence>
<dbReference type="RefSeq" id="WP_380007907.1">
    <property type="nucleotide sequence ID" value="NZ_JBHLYR010000025.1"/>
</dbReference>
<keyword evidence="3" id="KW-1185">Reference proteome</keyword>
<dbReference type="PANTHER" id="PTHR43441">
    <property type="entry name" value="RIBOSOMAL-PROTEIN-SERINE ACETYLTRANSFERASE"/>
    <property type="match status" value="1"/>
</dbReference>
<dbReference type="Pfam" id="PF13302">
    <property type="entry name" value="Acetyltransf_3"/>
    <property type="match status" value="1"/>
</dbReference>
<dbReference type="Proteomes" id="UP001589733">
    <property type="component" value="Unassembled WGS sequence"/>
</dbReference>
<dbReference type="InterPro" id="IPR016181">
    <property type="entry name" value="Acyl_CoA_acyltransferase"/>
</dbReference>
<feature type="domain" description="N-acetyltransferase" evidence="1">
    <location>
        <begin position="38"/>
        <end position="189"/>
    </location>
</feature>
<reference evidence="2 3" key="1">
    <citation type="submission" date="2024-09" db="EMBL/GenBank/DDBJ databases">
        <authorList>
            <person name="Sun Q."/>
            <person name="Mori K."/>
        </authorList>
    </citation>
    <scope>NUCLEOTIDE SEQUENCE [LARGE SCALE GENOMIC DNA]</scope>
    <source>
        <strain evidence="2 3">JCM 13503</strain>
    </source>
</reference>
<name>A0ABV6AWQ0_9DEIO</name>
<evidence type="ECO:0000259" key="1">
    <source>
        <dbReference type="PROSITE" id="PS51186"/>
    </source>
</evidence>
<dbReference type="InterPro" id="IPR051908">
    <property type="entry name" value="Ribosomal_N-acetyltransferase"/>
</dbReference>
<dbReference type="EMBL" id="JBHLYR010000025">
    <property type="protein sequence ID" value="MFB9991935.1"/>
    <property type="molecule type" value="Genomic_DNA"/>
</dbReference>
<dbReference type="Gene3D" id="3.40.630.30">
    <property type="match status" value="1"/>
</dbReference>
<evidence type="ECO:0000313" key="3">
    <source>
        <dbReference type="Proteomes" id="UP001589733"/>
    </source>
</evidence>
<sequence length="217" mass="24384">MINKYWPLYGLNLRTPRLEFRFPSEDELGTLAEVAAQGVNRPGQRTFLTPWPELPPKERGLFIVQNHWGCKAEWNSNNWVLNLGVFVEGRPIGMVSLRGKDFSVLREVTTGSWLGLEFQGQGYGTEARTALLQLAFEHLGAVAARTEVFQENAASQGVSKKLGYESDGISRDVLDGQVIVSDRLRLTRDQWQRVPHVAVTVTGFDQCQAYFLGEEVT</sequence>
<comment type="caution">
    <text evidence="2">The sequence shown here is derived from an EMBL/GenBank/DDBJ whole genome shotgun (WGS) entry which is preliminary data.</text>
</comment>
<organism evidence="2 3">
    <name type="scientific">Deinococcus oregonensis</name>
    <dbReference type="NCBI Taxonomy" id="1805970"/>
    <lineage>
        <taxon>Bacteria</taxon>
        <taxon>Thermotogati</taxon>
        <taxon>Deinococcota</taxon>
        <taxon>Deinococci</taxon>
        <taxon>Deinococcales</taxon>
        <taxon>Deinococcaceae</taxon>
        <taxon>Deinococcus</taxon>
    </lineage>
</organism>
<accession>A0ABV6AWQ0</accession>
<keyword evidence="2" id="KW-0012">Acyltransferase</keyword>
<dbReference type="GO" id="GO:0016746">
    <property type="term" value="F:acyltransferase activity"/>
    <property type="evidence" value="ECO:0007669"/>
    <property type="project" value="UniProtKB-KW"/>
</dbReference>
<dbReference type="SUPFAM" id="SSF55729">
    <property type="entry name" value="Acyl-CoA N-acyltransferases (Nat)"/>
    <property type="match status" value="1"/>
</dbReference>
<proteinExistence type="predicted"/>
<dbReference type="EC" id="2.3.-.-" evidence="2"/>
<dbReference type="InterPro" id="IPR000182">
    <property type="entry name" value="GNAT_dom"/>
</dbReference>
<keyword evidence="2" id="KW-0808">Transferase</keyword>
<dbReference type="PROSITE" id="PS51186">
    <property type="entry name" value="GNAT"/>
    <property type="match status" value="1"/>
</dbReference>
<dbReference type="PANTHER" id="PTHR43441:SF11">
    <property type="entry name" value="RIBOSOMAL-PROTEIN-SERINE ACETYLTRANSFERASE"/>
    <property type="match status" value="1"/>
</dbReference>